<dbReference type="Proteomes" id="UP001276659">
    <property type="component" value="Unassembled WGS sequence"/>
</dbReference>
<feature type="region of interest" description="Disordered" evidence="2">
    <location>
        <begin position="1423"/>
        <end position="1447"/>
    </location>
</feature>
<feature type="compositionally biased region" description="Low complexity" evidence="2">
    <location>
        <begin position="870"/>
        <end position="880"/>
    </location>
</feature>
<feature type="compositionally biased region" description="Polar residues" evidence="2">
    <location>
        <begin position="721"/>
        <end position="735"/>
    </location>
</feature>
<dbReference type="EMBL" id="JASNWA010000010">
    <property type="protein sequence ID" value="KAK3169048.1"/>
    <property type="molecule type" value="Genomic_DNA"/>
</dbReference>
<evidence type="ECO:0000313" key="5">
    <source>
        <dbReference type="Proteomes" id="UP001276659"/>
    </source>
</evidence>
<feature type="domain" description="RRM" evidence="3">
    <location>
        <begin position="412"/>
        <end position="495"/>
    </location>
</feature>
<accession>A0AAE0DJ80</accession>
<comment type="caution">
    <text evidence="4">The sequence shown here is derived from an EMBL/GenBank/DDBJ whole genome shotgun (WGS) entry which is preliminary data.</text>
</comment>
<dbReference type="Gene3D" id="3.30.70.330">
    <property type="match status" value="1"/>
</dbReference>
<reference evidence="4" key="1">
    <citation type="submission" date="2022-11" db="EMBL/GenBank/DDBJ databases">
        <title>Chromosomal genome sequence assembly and mating type (MAT) locus characterization of the leprose asexual lichenized fungus Lepraria neglecta (Nyl.) Erichsen.</title>
        <authorList>
            <person name="Allen J.L."/>
            <person name="Pfeffer B."/>
        </authorList>
    </citation>
    <scope>NUCLEOTIDE SEQUENCE</scope>
    <source>
        <strain evidence="4">Allen 5258</strain>
    </source>
</reference>
<feature type="region of interest" description="Disordered" evidence="2">
    <location>
        <begin position="499"/>
        <end position="1224"/>
    </location>
</feature>
<feature type="region of interest" description="Disordered" evidence="2">
    <location>
        <begin position="344"/>
        <end position="371"/>
    </location>
</feature>
<sequence length="1892" mass="206020">MPLIIRSDPEDDMITMALRLQEKFPEICKTVVGPFQPQQVYDYFDHYDAKIQGFSFLIMVLERIALFNRNYVCNVEDFVTRWQATNAEAFPMIEVEHEVEHLFTEEDIEQYGVDFLSDAMIRIKNMRDFIRSTAPASAPFPTDPSQQPGRVISNPERPQPHLREGSIRQFPVPDGRLPIPFNAPPQGPRRGDFHSNPVPTLERTHPQNLMGIPSPGRPGPYSYGTHPVPLSVRQGAFPGTMPRGKKNPMKSLSDDARRQLDIETGRVRSTYQGDSGQYAPPPPMWSSESMQAPNQFMGHAQYVAQGPGQYWSGHNVPPRHPGIRQRAPQALPLQTYHQPVAPTAQNMNVHGPVPISQAGPSAPPPVQRLYDPAADTQRPALANMTNAEQSQRQQAPEPRPQAGQAPPAAERRKLWIGNILDEFTKDVVMDMLRPCGGLINVSNTLPKVTRHPKAPKYVFATFENPGYAEEALALIRKSQFDSLQGRFLKVDWAFSLQGSTPRHDRYRDGGYNGNPAMNTSPAKSHEAMNTGGHQSRASLTESGNRRMISEGSPVKSRKSSNAKAQRGRGVSDHCCKQSGGSGSPQKTSNTGVTNKTTEKAAMPSNLKVVEENADPNVDSTSQPIKTTSETDNSTMKEHNANAESSSEAAQSTTKDIDQSTMSQSGLTENVTASQTSIPGAGPSALDGVQDTAPSARNSQPSHKTTKSKSSNKPPIPEGKVQFTSQGPPIPQNTKSAGKKPIPNNEPKSKKKSATNVNNRNQQNQVKIDTSKPSATVGTSLLPNDKAHSVQAASTIQHSESSRNDASKPSQDPPNFSPRVSESSNAFHTTAGSSCHTPKQTEPATSVTSSSRDQEPTSQAMSRDTTKSADDSVSIASASTAPTSLPRTERSEPTSRAMSRNTTKTSDDSFSPVSTTASTSLRQNARSDRTKKTVQASKTNSQVVSMKKTKPSMPSIDPDHLQRQLQANAAAPDVTKDHGKALDEGGQANASKPNASNLMQKIAPEAITSNQKAKALVRKNDVSHNAKQATTEDTSLSSPSKSLKDSKAAVASQSPQRKPAPEIPQRSSSLTESSTPIETRKKKARKFTPVEEENGGTTGQTNADETGLEAPAALHNTQPSGNSSLTGPSPSKQATTSNSKKKESNKSKTLTPLTIAPSQQTTSPEKKVLPKPETPFLTDDGEPLLTFNSPTHESKALPKPETPFLMHDGGNLPVPELSSRLQSETDRTPMQINEPVTSTDNPYVMADYQELQQHRRNRLSDSTAPPLGRKALPEPENPFLADDKASIALAGFSGGGDTTDQAQYYQGKRLFEAGLENALGDTDKLSPSRRISDIQYITDKTLYCDIDGVEAVQRDAGHQSPSSSRACQGPIFTKAQIALQYAEDDERAIYIDFSDRRQLSWLGVQLDKLGGQKAALPMSKEVHVAATGSQPSKPKNKSRGKSPPYSIQGLESSLKGVIDHCSSAAETDENKKCREEAENLLKIPPGKQKSEPMFEIVKPEAWTSKVRQFLGDSAMLFSRQEKKPQTTSHPTSDETSPVLMSDISSLDAVLRNFLDRTLMKIDSEKKRGSCTTALHINVSNLESLLDRSARFQSSPTQLELKEWADHGNELVNTSVSLLNPQMVVASWKAGRQAQVIDSPERKMVVSPCQKDKNTPKIAPGALADITAIKARLESMKKQQNVQQEPGQSRLMSDGEGLPTPSSPDTLGRRTPSGERAGPSQSPAPLAKSHDNFKRLAAVLDEVEKSPAAEKKAKEELRRLQKEEERNLKDMNSEGSGGELEHKAAEALMKMSEHGQIKVQDDMLEEEQDVNGDGTSSTTVKSYETAAQDLDEHGENQVSKAKDTVNDSEEMQDEQSQAQEHEETPVATPSEAQRKYSILGEFFSEAELSIGASF</sequence>
<feature type="compositionally biased region" description="Polar residues" evidence="2">
    <location>
        <begin position="658"/>
        <end position="677"/>
    </location>
</feature>
<feature type="region of interest" description="Disordered" evidence="2">
    <location>
        <begin position="134"/>
        <end position="196"/>
    </location>
</feature>
<feature type="compositionally biased region" description="Polar residues" evidence="2">
    <location>
        <begin position="1676"/>
        <end position="1689"/>
    </location>
</feature>
<dbReference type="InterPro" id="IPR000504">
    <property type="entry name" value="RRM_dom"/>
</dbReference>
<feature type="compositionally biased region" description="Polar residues" evidence="2">
    <location>
        <begin position="1064"/>
        <end position="1076"/>
    </location>
</feature>
<feature type="compositionally biased region" description="Polar residues" evidence="2">
    <location>
        <begin position="1114"/>
        <end position="1133"/>
    </location>
</feature>
<feature type="compositionally biased region" description="Basic and acidic residues" evidence="2">
    <location>
        <begin position="1777"/>
        <end position="1799"/>
    </location>
</feature>
<feature type="compositionally biased region" description="Polar residues" evidence="2">
    <location>
        <begin position="987"/>
        <end position="998"/>
    </location>
</feature>
<feature type="compositionally biased region" description="Basic and acidic residues" evidence="2">
    <location>
        <begin position="1740"/>
        <end position="1770"/>
    </location>
</feature>
<feature type="compositionally biased region" description="Polar residues" evidence="2">
    <location>
        <begin position="583"/>
        <end position="595"/>
    </location>
</feature>
<dbReference type="InterPro" id="IPR012677">
    <property type="entry name" value="Nucleotide-bd_a/b_plait_sf"/>
</dbReference>
<feature type="compositionally biased region" description="Basic and acidic residues" evidence="2">
    <location>
        <begin position="1828"/>
        <end position="1843"/>
    </location>
</feature>
<dbReference type="CDD" id="cd00590">
    <property type="entry name" value="RRM_SF"/>
    <property type="match status" value="1"/>
</dbReference>
<dbReference type="GO" id="GO:0003723">
    <property type="term" value="F:RNA binding"/>
    <property type="evidence" value="ECO:0007669"/>
    <property type="project" value="UniProtKB-UniRule"/>
</dbReference>
<dbReference type="SUPFAM" id="SSF54928">
    <property type="entry name" value="RNA-binding domain, RBD"/>
    <property type="match status" value="1"/>
</dbReference>
<feature type="compositionally biased region" description="Polar residues" evidence="2">
    <location>
        <begin position="531"/>
        <end position="542"/>
    </location>
</feature>
<feature type="region of interest" description="Disordered" evidence="2">
    <location>
        <begin position="384"/>
        <end position="410"/>
    </location>
</feature>
<feature type="compositionally biased region" description="Polar residues" evidence="2">
    <location>
        <begin position="1524"/>
        <end position="1534"/>
    </location>
</feature>
<name>A0AAE0DJ80_9LECA</name>
<evidence type="ECO:0000256" key="2">
    <source>
        <dbReference type="SAM" id="MobiDB-lite"/>
    </source>
</evidence>
<feature type="region of interest" description="Disordered" evidence="2">
    <location>
        <begin position="1517"/>
        <end position="1537"/>
    </location>
</feature>
<feature type="compositionally biased region" description="Polar residues" evidence="2">
    <location>
        <begin position="617"/>
        <end position="633"/>
    </location>
</feature>
<feature type="region of interest" description="Disordered" evidence="2">
    <location>
        <begin position="1254"/>
        <end position="1278"/>
    </location>
</feature>
<feature type="compositionally biased region" description="Low complexity" evidence="2">
    <location>
        <begin position="641"/>
        <end position="651"/>
    </location>
</feature>
<dbReference type="PROSITE" id="PS50102">
    <property type="entry name" value="RRM"/>
    <property type="match status" value="1"/>
</dbReference>
<feature type="compositionally biased region" description="Polar residues" evidence="2">
    <location>
        <begin position="893"/>
        <end position="923"/>
    </location>
</feature>
<evidence type="ECO:0000259" key="3">
    <source>
        <dbReference type="PROSITE" id="PS50102"/>
    </source>
</evidence>
<proteinExistence type="predicted"/>
<feature type="region of interest" description="Disordered" evidence="2">
    <location>
        <begin position="1674"/>
        <end position="1871"/>
    </location>
</feature>
<dbReference type="InterPro" id="IPR035979">
    <property type="entry name" value="RBD_domain_sf"/>
</dbReference>
<protein>
    <recommendedName>
        <fullName evidence="3">RRM domain-containing protein</fullName>
    </recommendedName>
</protein>
<feature type="compositionally biased region" description="Polar residues" evidence="2">
    <location>
        <begin position="1024"/>
        <end position="1033"/>
    </location>
</feature>
<organism evidence="4 5">
    <name type="scientific">Lepraria neglecta</name>
    <dbReference type="NCBI Taxonomy" id="209136"/>
    <lineage>
        <taxon>Eukaryota</taxon>
        <taxon>Fungi</taxon>
        <taxon>Dikarya</taxon>
        <taxon>Ascomycota</taxon>
        <taxon>Pezizomycotina</taxon>
        <taxon>Lecanoromycetes</taxon>
        <taxon>OSLEUM clade</taxon>
        <taxon>Lecanoromycetidae</taxon>
        <taxon>Lecanorales</taxon>
        <taxon>Lecanorineae</taxon>
        <taxon>Stereocaulaceae</taxon>
        <taxon>Lepraria</taxon>
    </lineage>
</organism>
<feature type="compositionally biased region" description="Polar residues" evidence="2">
    <location>
        <begin position="932"/>
        <end position="943"/>
    </location>
</feature>
<feature type="compositionally biased region" description="Polar residues" evidence="2">
    <location>
        <begin position="1811"/>
        <end position="1820"/>
    </location>
</feature>
<feature type="compositionally biased region" description="Basic and acidic residues" evidence="2">
    <location>
        <begin position="973"/>
        <end position="982"/>
    </location>
</feature>
<feature type="compositionally biased region" description="Polar residues" evidence="2">
    <location>
        <begin position="766"/>
        <end position="781"/>
    </location>
</feature>
<feature type="compositionally biased region" description="Polar residues" evidence="2">
    <location>
        <begin position="816"/>
        <end position="862"/>
    </location>
</feature>
<feature type="compositionally biased region" description="Low complexity" evidence="2">
    <location>
        <begin position="755"/>
        <end position="765"/>
    </location>
</feature>
<keyword evidence="5" id="KW-1185">Reference proteome</keyword>
<keyword evidence="1" id="KW-0694">RNA-binding</keyword>
<feature type="compositionally biased region" description="Low complexity" evidence="2">
    <location>
        <begin position="387"/>
        <end position="408"/>
    </location>
</feature>
<gene>
    <name evidence="4" type="ORF">OEA41_005496</name>
</gene>
<evidence type="ECO:0000256" key="1">
    <source>
        <dbReference type="PROSITE-ProRule" id="PRU00176"/>
    </source>
</evidence>
<evidence type="ECO:0000313" key="4">
    <source>
        <dbReference type="EMBL" id="KAK3169048.1"/>
    </source>
</evidence>